<dbReference type="RefSeq" id="WP_038046920.1">
    <property type="nucleotide sequence ID" value="NZ_JMFG01000005.1"/>
</dbReference>
<evidence type="ECO:0000313" key="3">
    <source>
        <dbReference type="EMBL" id="KDA54721.1"/>
    </source>
</evidence>
<dbReference type="EMBL" id="JMFG01000005">
    <property type="protein sequence ID" value="KDA54721.1"/>
    <property type="molecule type" value="Genomic_DNA"/>
</dbReference>
<sequence length="243" mass="26741">MKRLLVALTTLILSVSVAHAVYVVYLKNGKRVVAREKYQVKGKLAIITLKNGSVVSVPLDQVNVEKTEKINSLGLGDAELLALGEEGPPPPTPTPTPAMTTIGKLRGELAKPTGEAAKPTPTPGITLSDRPFKDKGVDRAFQEGLERYHLYLYRTSQGTRPEYFYVEVQVNEKEVPKALEAICMTYHLLVQSAPDRAPERVELRLLNEAGREAGLFRIGPEQAAELAGGKITPDEFFLKYVLF</sequence>
<keyword evidence="4" id="KW-1185">Reference proteome</keyword>
<protein>
    <recommendedName>
        <fullName evidence="5">SLA1 homology domain-containing protein</fullName>
    </recommendedName>
</protein>
<dbReference type="Proteomes" id="UP000027284">
    <property type="component" value="Unassembled WGS sequence"/>
</dbReference>
<organism evidence="3 4">
    <name type="scientific">Thermoanaerobaculum aquaticum</name>
    <dbReference type="NCBI Taxonomy" id="1312852"/>
    <lineage>
        <taxon>Bacteria</taxon>
        <taxon>Pseudomonadati</taxon>
        <taxon>Acidobacteriota</taxon>
        <taxon>Thermoanaerobaculia</taxon>
        <taxon>Thermoanaerobaculales</taxon>
        <taxon>Thermoanaerobaculaceae</taxon>
        <taxon>Thermoanaerobaculum</taxon>
    </lineage>
</organism>
<name>A0A062Y2S1_9BACT</name>
<evidence type="ECO:0000256" key="2">
    <source>
        <dbReference type="SAM" id="SignalP"/>
    </source>
</evidence>
<dbReference type="STRING" id="1312852.EG19_09870"/>
<accession>A0A062Y2S1</accession>
<comment type="caution">
    <text evidence="3">The sequence shown here is derived from an EMBL/GenBank/DDBJ whole genome shotgun (WGS) entry which is preliminary data.</text>
</comment>
<gene>
    <name evidence="3" type="ORF">EG19_09870</name>
</gene>
<dbReference type="AlphaFoldDB" id="A0A062Y2S1"/>
<evidence type="ECO:0008006" key="5">
    <source>
        <dbReference type="Google" id="ProtNLM"/>
    </source>
</evidence>
<keyword evidence="2" id="KW-0732">Signal</keyword>
<proteinExistence type="predicted"/>
<feature type="region of interest" description="Disordered" evidence="1">
    <location>
        <begin position="112"/>
        <end position="131"/>
    </location>
</feature>
<evidence type="ECO:0000313" key="4">
    <source>
        <dbReference type="Proteomes" id="UP000027284"/>
    </source>
</evidence>
<evidence type="ECO:0000256" key="1">
    <source>
        <dbReference type="SAM" id="MobiDB-lite"/>
    </source>
</evidence>
<feature type="chain" id="PRO_5001620373" description="SLA1 homology domain-containing protein" evidence="2">
    <location>
        <begin position="21"/>
        <end position="243"/>
    </location>
</feature>
<reference evidence="3 4" key="1">
    <citation type="submission" date="2014-04" db="EMBL/GenBank/DDBJ databases">
        <title>The Genome Sequence of Thermoanaerobaculum aquaticum MP-01, The First Cultivated Group 23 Acidobacterium.</title>
        <authorList>
            <person name="Stamps B.W."/>
            <person name="Losey N.A."/>
            <person name="Lawson P.A."/>
            <person name="Stevenson B.S."/>
        </authorList>
    </citation>
    <scope>NUCLEOTIDE SEQUENCE [LARGE SCALE GENOMIC DNA]</scope>
    <source>
        <strain evidence="3 4">MP-01</strain>
    </source>
</reference>
<feature type="signal peptide" evidence="2">
    <location>
        <begin position="1"/>
        <end position="20"/>
    </location>
</feature>